<dbReference type="InterPro" id="IPR052805">
    <property type="entry name" value="GEF_Ubiquitin-Prot_Reg"/>
</dbReference>
<dbReference type="FunCoup" id="F7G541">
    <property type="interactions" value="87"/>
</dbReference>
<keyword evidence="4" id="KW-1185">Reference proteome</keyword>
<reference evidence="3" key="2">
    <citation type="submission" date="2025-08" db="UniProtKB">
        <authorList>
            <consortium name="Ensembl"/>
        </authorList>
    </citation>
    <scope>IDENTIFICATION</scope>
    <source>
        <strain evidence="3">Glennie</strain>
    </source>
</reference>
<feature type="compositionally biased region" description="Pro residues" evidence="1">
    <location>
        <begin position="288"/>
        <end position="303"/>
    </location>
</feature>
<dbReference type="AlphaFoldDB" id="F7G541"/>
<evidence type="ECO:0000259" key="2">
    <source>
        <dbReference type="PROSITE" id="PS50181"/>
    </source>
</evidence>
<dbReference type="PANTHER" id="PTHR46857:SF2">
    <property type="entry name" value="F-BOX ONLY PROTEIN 16"/>
    <property type="match status" value="1"/>
</dbReference>
<evidence type="ECO:0000313" key="4">
    <source>
        <dbReference type="Proteomes" id="UP000002279"/>
    </source>
</evidence>
<dbReference type="Proteomes" id="UP000002279">
    <property type="component" value="Chromosome X2"/>
</dbReference>
<dbReference type="InterPro" id="IPR036047">
    <property type="entry name" value="F-box-like_dom_sf"/>
</dbReference>
<sequence length="341" mass="38728">MAFAPPRITDGPKMQTKRSTWTPLNHQLMNDKVFEERRVLLGKWFDKWTDGQRRRVLTDLFDRCSLAQQRFCGRQLQERVPAEAQDFTTRLPRVLTLRIFSFLDPRSLCRCAQVSWPWKNLAELDQLWTPKCLRFGWCPAASPGPREQGVWKDHYVDMVKRLHVTGPTTPPKEDLEIPDVRPVARGTSEDPPSARRWASLWPPKRAGGAKRDLPPWRSTDRHPTDTIRFNYLDNQGPGELARRQGRKKGGGMTPDISRQSYEKKKKLGGGSRKLRKAKSLVSLATDPSPAPRAPPYPHVPPPGTSLGGQVPRHQNPPRPPRSEFPTGGWGSASLAWVRPTP</sequence>
<dbReference type="OMA" id="DRWSDGQ"/>
<feature type="region of interest" description="Disordered" evidence="1">
    <location>
        <begin position="182"/>
        <end position="341"/>
    </location>
</feature>
<dbReference type="eggNOG" id="KOG0274">
    <property type="taxonomic scope" value="Eukaryota"/>
</dbReference>
<dbReference type="HOGENOM" id="CLU_065593_1_0_1"/>
<dbReference type="GeneTree" id="ENSGT00940000159021"/>
<feature type="compositionally biased region" description="Basic and acidic residues" evidence="1">
    <location>
        <begin position="209"/>
        <end position="225"/>
    </location>
</feature>
<dbReference type="PANTHER" id="PTHR46857">
    <property type="entry name" value="EPITHELIAL CELL-TRANSFORMING SEQUENCE 2 ONCOGENE-LIKE"/>
    <property type="match status" value="1"/>
</dbReference>
<protein>
    <submittedName>
        <fullName evidence="3">F-box protein 16</fullName>
    </submittedName>
</protein>
<dbReference type="Gene3D" id="1.20.1280.50">
    <property type="match status" value="1"/>
</dbReference>
<organism evidence="3 4">
    <name type="scientific">Ornithorhynchus anatinus</name>
    <name type="common">Duckbill platypus</name>
    <dbReference type="NCBI Taxonomy" id="9258"/>
    <lineage>
        <taxon>Eukaryota</taxon>
        <taxon>Metazoa</taxon>
        <taxon>Chordata</taxon>
        <taxon>Craniata</taxon>
        <taxon>Vertebrata</taxon>
        <taxon>Euteleostomi</taxon>
        <taxon>Mammalia</taxon>
        <taxon>Monotremata</taxon>
        <taxon>Ornithorhynchidae</taxon>
        <taxon>Ornithorhynchus</taxon>
    </lineage>
</organism>
<dbReference type="OrthoDB" id="10257471at2759"/>
<dbReference type="SUPFAM" id="SSF81383">
    <property type="entry name" value="F-box domain"/>
    <property type="match status" value="1"/>
</dbReference>
<dbReference type="CTD" id="157574"/>
<accession>F7G541</accession>
<dbReference type="InterPro" id="IPR001810">
    <property type="entry name" value="F-box_dom"/>
</dbReference>
<reference evidence="3 4" key="1">
    <citation type="journal article" date="2008" name="Nature">
        <title>Genome analysis of the platypus reveals unique signatures of evolution.</title>
        <authorList>
            <person name="Warren W.C."/>
            <person name="Hillier L.W."/>
            <person name="Marshall Graves J.A."/>
            <person name="Birney E."/>
            <person name="Ponting C.P."/>
            <person name="Grutzner F."/>
            <person name="Belov K."/>
            <person name="Miller W."/>
            <person name="Clarke L."/>
            <person name="Chinwalla A.T."/>
            <person name="Yang S.P."/>
            <person name="Heger A."/>
            <person name="Locke D.P."/>
            <person name="Miethke P."/>
            <person name="Waters P.D."/>
            <person name="Veyrunes F."/>
            <person name="Fulton L."/>
            <person name="Fulton B."/>
            <person name="Graves T."/>
            <person name="Wallis J."/>
            <person name="Puente X.S."/>
            <person name="Lopez-Otin C."/>
            <person name="Ordonez G.R."/>
            <person name="Eichler E.E."/>
            <person name="Chen L."/>
            <person name="Cheng Z."/>
            <person name="Deakin J.E."/>
            <person name="Alsop A."/>
            <person name="Thompson K."/>
            <person name="Kirby P."/>
            <person name="Papenfuss A.T."/>
            <person name="Wakefield M.J."/>
            <person name="Olender T."/>
            <person name="Lancet D."/>
            <person name="Huttley G.A."/>
            <person name="Smit A.F."/>
            <person name="Pask A."/>
            <person name="Temple-Smith P."/>
            <person name="Batzer M.A."/>
            <person name="Walker J.A."/>
            <person name="Konkel M.K."/>
            <person name="Harris R.S."/>
            <person name="Whittington C.M."/>
            <person name="Wong E.S."/>
            <person name="Gemmell N.J."/>
            <person name="Buschiazzo E."/>
            <person name="Vargas Jentzsch I.M."/>
            <person name="Merkel A."/>
            <person name="Schmitz J."/>
            <person name="Zemann A."/>
            <person name="Churakov G."/>
            <person name="Kriegs J.O."/>
            <person name="Brosius J."/>
            <person name="Murchison E.P."/>
            <person name="Sachidanandam R."/>
            <person name="Smith C."/>
            <person name="Hannon G.J."/>
            <person name="Tsend-Ayush E."/>
            <person name="McMillan D."/>
            <person name="Attenborough R."/>
            <person name="Rens W."/>
            <person name="Ferguson-Smith M."/>
            <person name="Lefevre C.M."/>
            <person name="Sharp J.A."/>
            <person name="Nicholas K.R."/>
            <person name="Ray D.A."/>
            <person name="Kube M."/>
            <person name="Reinhardt R."/>
            <person name="Pringle T.H."/>
            <person name="Taylor J."/>
            <person name="Jones R.C."/>
            <person name="Nixon B."/>
            <person name="Dacheux J.L."/>
            <person name="Niwa H."/>
            <person name="Sekita Y."/>
            <person name="Huang X."/>
            <person name="Stark A."/>
            <person name="Kheradpour P."/>
            <person name="Kellis M."/>
            <person name="Flicek P."/>
            <person name="Chen Y."/>
            <person name="Webber C."/>
            <person name="Hardison R."/>
            <person name="Nelson J."/>
            <person name="Hallsworth-Pepin K."/>
            <person name="Delehaunty K."/>
            <person name="Markovic C."/>
            <person name="Minx P."/>
            <person name="Feng Y."/>
            <person name="Kremitzki C."/>
            <person name="Mitreva M."/>
            <person name="Glasscock J."/>
            <person name="Wylie T."/>
            <person name="Wohldmann P."/>
            <person name="Thiru P."/>
            <person name="Nhan M.N."/>
            <person name="Pohl C.S."/>
            <person name="Smith S.M."/>
            <person name="Hou S."/>
            <person name="Nefedov M."/>
            <person name="de Jong P.J."/>
            <person name="Renfree M.B."/>
            <person name="Mardis E.R."/>
            <person name="Wilson R.K."/>
        </authorList>
    </citation>
    <scope>NUCLEOTIDE SEQUENCE [LARGE SCALE GENOMIC DNA]</scope>
    <source>
        <strain evidence="3 4">Glennie</strain>
    </source>
</reference>
<dbReference type="SMART" id="SM00256">
    <property type="entry name" value="FBOX"/>
    <property type="match status" value="1"/>
</dbReference>
<dbReference type="InParanoid" id="F7G541"/>
<dbReference type="KEGG" id="oaa:100086411"/>
<gene>
    <name evidence="3" type="primary">FBXO16</name>
</gene>
<dbReference type="GeneID" id="100086411"/>
<evidence type="ECO:0000256" key="1">
    <source>
        <dbReference type="SAM" id="MobiDB-lite"/>
    </source>
</evidence>
<proteinExistence type="predicted"/>
<dbReference type="STRING" id="9258.ENSOANP00000007941"/>
<dbReference type="CDD" id="cd22172">
    <property type="entry name" value="F-box_FBXO16"/>
    <property type="match status" value="1"/>
</dbReference>
<name>F7G541_ORNAN</name>
<dbReference type="PROSITE" id="PS50181">
    <property type="entry name" value="FBOX"/>
    <property type="match status" value="1"/>
</dbReference>
<evidence type="ECO:0000313" key="3">
    <source>
        <dbReference type="Ensembl" id="ENSOANP00000007941.3"/>
    </source>
</evidence>
<feature type="compositionally biased region" description="Basic residues" evidence="1">
    <location>
        <begin position="263"/>
        <end position="278"/>
    </location>
</feature>
<reference evidence="3" key="3">
    <citation type="submission" date="2025-09" db="UniProtKB">
        <authorList>
            <consortium name="Ensembl"/>
        </authorList>
    </citation>
    <scope>IDENTIFICATION</scope>
    <source>
        <strain evidence="3">Glennie</strain>
    </source>
</reference>
<dbReference type="Bgee" id="ENSOANG00000005008">
    <property type="expression patterns" value="Expressed in heart and 7 other cell types or tissues"/>
</dbReference>
<dbReference type="Ensembl" id="ENSOANT00000007943.3">
    <property type="protein sequence ID" value="ENSOANP00000007941.3"/>
    <property type="gene ID" value="ENSOANG00000005008.3"/>
</dbReference>
<dbReference type="RefSeq" id="XP_028908339.2">
    <property type="nucleotide sequence ID" value="XM_029052506.2"/>
</dbReference>
<dbReference type="Pfam" id="PF12937">
    <property type="entry name" value="F-box-like"/>
    <property type="match status" value="1"/>
</dbReference>
<feature type="domain" description="F-box" evidence="2">
    <location>
        <begin position="85"/>
        <end position="131"/>
    </location>
</feature>